<organism evidence="1 2">
    <name type="scientific">Candidatus Carbonibacillus altaicus</name>
    <dbReference type="NCBI Taxonomy" id="2163959"/>
    <lineage>
        <taxon>Bacteria</taxon>
        <taxon>Bacillati</taxon>
        <taxon>Bacillota</taxon>
        <taxon>Bacilli</taxon>
        <taxon>Bacillales</taxon>
        <taxon>Candidatus Carbonibacillus</taxon>
    </lineage>
</organism>
<name>A0A2R6XY49_9BACL</name>
<dbReference type="EMBL" id="PEBX01000133">
    <property type="protein sequence ID" value="PTQ55349.1"/>
    <property type="molecule type" value="Genomic_DNA"/>
</dbReference>
<comment type="caution">
    <text evidence="1">The sequence shown here is derived from an EMBL/GenBank/DDBJ whole genome shotgun (WGS) entry which is preliminary data.</text>
</comment>
<gene>
    <name evidence="1" type="ORF">BSOLF_2352</name>
</gene>
<reference evidence="2" key="1">
    <citation type="journal article" date="2018" name="Sci. Rep.">
        <title>Lignite coal burning seam in the remote Altai Mountains harbors a hydrogen-driven thermophilic microbial community.</title>
        <authorList>
            <person name="Kadnikov V.V."/>
            <person name="Mardanov A.V."/>
            <person name="Ivasenko D.A."/>
            <person name="Antsiferov D.V."/>
            <person name="Beletsky A.V."/>
            <person name="Karnachuk O.V."/>
            <person name="Ravin N.V."/>
        </authorList>
    </citation>
    <scope>NUCLEOTIDE SEQUENCE [LARGE SCALE GENOMIC DNA]</scope>
</reference>
<accession>A0A2R6XY49</accession>
<protein>
    <submittedName>
        <fullName evidence="1">Uncharacterized protein</fullName>
    </submittedName>
</protein>
<dbReference type="Proteomes" id="UP000244338">
    <property type="component" value="Unassembled WGS sequence"/>
</dbReference>
<proteinExistence type="predicted"/>
<dbReference type="AlphaFoldDB" id="A0A2R6XY49"/>
<evidence type="ECO:0000313" key="1">
    <source>
        <dbReference type="EMBL" id="PTQ55349.1"/>
    </source>
</evidence>
<sequence>MRWAGGRRKTVSTGVLFYLMLVFFIKRVHTLFWPKIISPGATVYHDNVVVLTKHRGRVPLLDGTHVAHCRMYTILPHCGTIAVPLRYHQMMKCRILF</sequence>
<evidence type="ECO:0000313" key="2">
    <source>
        <dbReference type="Proteomes" id="UP000244338"/>
    </source>
</evidence>